<evidence type="ECO:0000256" key="5">
    <source>
        <dbReference type="ARBA" id="ARBA00022989"/>
    </source>
</evidence>
<dbReference type="PANTHER" id="PTHR32024">
    <property type="entry name" value="TRK SYSTEM POTASSIUM UPTAKE PROTEIN TRKG-RELATED"/>
    <property type="match status" value="1"/>
</dbReference>
<feature type="transmembrane region" description="Helical" evidence="8">
    <location>
        <begin position="183"/>
        <end position="203"/>
    </location>
</feature>
<evidence type="ECO:0000256" key="3">
    <source>
        <dbReference type="ARBA" id="ARBA00022475"/>
    </source>
</evidence>
<evidence type="ECO:0000256" key="2">
    <source>
        <dbReference type="ARBA" id="ARBA00022448"/>
    </source>
</evidence>
<comment type="subcellular location">
    <subcellularLocation>
        <location evidence="1">Cell membrane</location>
        <topology evidence="1">Multi-pass membrane protein</topology>
    </subcellularLocation>
</comment>
<feature type="transmembrane region" description="Helical" evidence="8">
    <location>
        <begin position="396"/>
        <end position="418"/>
    </location>
</feature>
<dbReference type="EMBL" id="VBWP01000009">
    <property type="protein sequence ID" value="TLG72024.1"/>
    <property type="molecule type" value="Genomic_DNA"/>
</dbReference>
<reference evidence="9 10" key="1">
    <citation type="submission" date="2019-05" db="EMBL/GenBank/DDBJ databases">
        <title>Culicoidintestinum kansasii gen. nov., sp. nov. from the gastrointestinal tract of the biting midge, Culicoides sonorensis.</title>
        <authorList>
            <person name="Neupane S."/>
            <person name="Ghosh A."/>
            <person name="Gunther S."/>
            <person name="Martin K."/>
            <person name="Zurek L."/>
        </authorList>
    </citation>
    <scope>NUCLEOTIDE SEQUENCE [LARGE SCALE GENOMIC DNA]</scope>
    <source>
        <strain evidence="9 10">CS-1</strain>
    </source>
</reference>
<proteinExistence type="predicted"/>
<keyword evidence="7 8" id="KW-0472">Membrane</keyword>
<evidence type="ECO:0000256" key="1">
    <source>
        <dbReference type="ARBA" id="ARBA00004651"/>
    </source>
</evidence>
<sequence>MKVLQKILFFYAAYIFIGSLLLMLPFAHQGGIGISYIDSLFIATSAVSTTGLVSVSIANFTFFGQFVVWAMIFAGGIGYMTFGAFITLSIKGRLSREQRNVLKQTFSIPRDMDVLRMIRHIFIYAVSVKAIGALFLIPVFWNDPRANPIWSAIFHSVSAFDTAGFSLYPDNFVSYMTNVPANIIISIISILGALGFIVAMDFFSVIRHRRRKFTFTTKIILTVFTVLVVGATLINTFSNGIPEIADYGLGMRLMITFFQTVNAINTAGFNSVDLAPISLGMMLILTLLMIVGTAPTGTSGALKIPTLSAVYGSVISHLKGQKEATLFHRVIPAERVKQATSNFVIYISLLVLGIVILSFSDPHIPLHELIFEAASAIGTTGLSTGITGSFSIVGKITLILLMYVGRVGVFTAIAAITIRSRIRQHYEAADVAV</sequence>
<gene>
    <name evidence="9" type="ORF">FEZ08_09330</name>
</gene>
<dbReference type="FunCoup" id="A0A5R8Q8I1">
    <property type="interactions" value="197"/>
</dbReference>
<dbReference type="RefSeq" id="WP_138191689.1">
    <property type="nucleotide sequence ID" value="NZ_VBWP01000009.1"/>
</dbReference>
<keyword evidence="5 8" id="KW-1133">Transmembrane helix</keyword>
<comment type="caution">
    <text evidence="9">The sequence shown here is derived from an EMBL/GenBank/DDBJ whole genome shotgun (WGS) entry which is preliminary data.</text>
</comment>
<evidence type="ECO:0000256" key="7">
    <source>
        <dbReference type="ARBA" id="ARBA00023136"/>
    </source>
</evidence>
<organism evidence="9 10">
    <name type="scientific">Culicoidibacter larvae</name>
    <dbReference type="NCBI Taxonomy" id="2579976"/>
    <lineage>
        <taxon>Bacteria</taxon>
        <taxon>Bacillati</taxon>
        <taxon>Bacillota</taxon>
        <taxon>Culicoidibacteria</taxon>
        <taxon>Culicoidibacterales</taxon>
        <taxon>Culicoidibacteraceae</taxon>
        <taxon>Culicoidibacter</taxon>
    </lineage>
</organism>
<keyword evidence="3" id="KW-1003">Cell membrane</keyword>
<feature type="transmembrane region" description="Helical" evidence="8">
    <location>
        <begin position="66"/>
        <end position="90"/>
    </location>
</feature>
<dbReference type="OrthoDB" id="9810952at2"/>
<evidence type="ECO:0000256" key="4">
    <source>
        <dbReference type="ARBA" id="ARBA00022692"/>
    </source>
</evidence>
<feature type="transmembrane region" description="Helical" evidence="8">
    <location>
        <begin position="121"/>
        <end position="141"/>
    </location>
</feature>
<dbReference type="Pfam" id="PF02386">
    <property type="entry name" value="TrkH"/>
    <property type="match status" value="1"/>
</dbReference>
<feature type="transmembrane region" description="Helical" evidence="8">
    <location>
        <begin position="274"/>
        <end position="294"/>
    </location>
</feature>
<accession>A0A5R8Q8I1</accession>
<evidence type="ECO:0000256" key="8">
    <source>
        <dbReference type="SAM" id="Phobius"/>
    </source>
</evidence>
<evidence type="ECO:0000256" key="6">
    <source>
        <dbReference type="ARBA" id="ARBA00023065"/>
    </source>
</evidence>
<feature type="transmembrane region" description="Helical" evidence="8">
    <location>
        <begin position="6"/>
        <end position="27"/>
    </location>
</feature>
<feature type="transmembrane region" description="Helical" evidence="8">
    <location>
        <begin position="339"/>
        <end position="359"/>
    </location>
</feature>
<evidence type="ECO:0000313" key="10">
    <source>
        <dbReference type="Proteomes" id="UP000306912"/>
    </source>
</evidence>
<keyword evidence="4 8" id="KW-0812">Transmembrane</keyword>
<name>A0A5R8Q8I1_9FIRM</name>
<evidence type="ECO:0000313" key="9">
    <source>
        <dbReference type="EMBL" id="TLG72024.1"/>
    </source>
</evidence>
<dbReference type="Proteomes" id="UP000306912">
    <property type="component" value="Unassembled WGS sequence"/>
</dbReference>
<feature type="transmembrane region" description="Helical" evidence="8">
    <location>
        <begin position="215"/>
        <end position="237"/>
    </location>
</feature>
<keyword evidence="10" id="KW-1185">Reference proteome</keyword>
<dbReference type="PANTHER" id="PTHR32024:SF1">
    <property type="entry name" value="KTR SYSTEM POTASSIUM UPTAKE PROTEIN B"/>
    <property type="match status" value="1"/>
</dbReference>
<dbReference type="InParanoid" id="A0A5R8Q8I1"/>
<dbReference type="GO" id="GO:0005886">
    <property type="term" value="C:plasma membrane"/>
    <property type="evidence" value="ECO:0007669"/>
    <property type="project" value="UniProtKB-SubCell"/>
</dbReference>
<dbReference type="InterPro" id="IPR003445">
    <property type="entry name" value="Cat_transpt"/>
</dbReference>
<keyword evidence="6" id="KW-0406">Ion transport</keyword>
<protein>
    <submittedName>
        <fullName evidence="9">Potassium transporter TrkH</fullName>
    </submittedName>
</protein>
<dbReference type="AlphaFoldDB" id="A0A5R8Q8I1"/>
<dbReference type="GO" id="GO:0030001">
    <property type="term" value="P:metal ion transport"/>
    <property type="evidence" value="ECO:0007669"/>
    <property type="project" value="UniProtKB-ARBA"/>
</dbReference>
<keyword evidence="2" id="KW-0813">Transport</keyword>
<dbReference type="GO" id="GO:0008324">
    <property type="term" value="F:monoatomic cation transmembrane transporter activity"/>
    <property type="evidence" value="ECO:0007669"/>
    <property type="project" value="InterPro"/>
</dbReference>